<comment type="caution">
    <text evidence="2">The sequence shown here is derived from an EMBL/GenBank/DDBJ whole genome shotgun (WGS) entry which is preliminary data.</text>
</comment>
<proteinExistence type="predicted"/>
<organism evidence="2 3">
    <name type="scientific">Bacillus carboniphilus</name>
    <dbReference type="NCBI Taxonomy" id="86663"/>
    <lineage>
        <taxon>Bacteria</taxon>
        <taxon>Bacillati</taxon>
        <taxon>Bacillota</taxon>
        <taxon>Bacilli</taxon>
        <taxon>Bacillales</taxon>
        <taxon>Bacillaceae</taxon>
        <taxon>Bacillus</taxon>
    </lineage>
</organism>
<evidence type="ECO:0000313" key="3">
    <source>
        <dbReference type="Proteomes" id="UP001500782"/>
    </source>
</evidence>
<keyword evidence="1" id="KW-0472">Membrane</keyword>
<reference evidence="2 3" key="1">
    <citation type="journal article" date="2019" name="Int. J. Syst. Evol. Microbiol.">
        <title>The Global Catalogue of Microorganisms (GCM) 10K type strain sequencing project: providing services to taxonomists for standard genome sequencing and annotation.</title>
        <authorList>
            <consortium name="The Broad Institute Genomics Platform"/>
            <consortium name="The Broad Institute Genome Sequencing Center for Infectious Disease"/>
            <person name="Wu L."/>
            <person name="Ma J."/>
        </authorList>
    </citation>
    <scope>NUCLEOTIDE SEQUENCE [LARGE SCALE GENOMIC DNA]</scope>
    <source>
        <strain evidence="2 3">JCM 9731</strain>
    </source>
</reference>
<evidence type="ECO:0000313" key="2">
    <source>
        <dbReference type="EMBL" id="GAA0330642.1"/>
    </source>
</evidence>
<dbReference type="Proteomes" id="UP001500782">
    <property type="component" value="Unassembled WGS sequence"/>
</dbReference>
<feature type="transmembrane region" description="Helical" evidence="1">
    <location>
        <begin position="83"/>
        <end position="103"/>
    </location>
</feature>
<name>A0ABN0WAB3_9BACI</name>
<sequence>MVFETPFNKIKRLLSIATFFIQEFPVYFRGRAVEIRTRNGRIHRGIIQHVDRNRVYIRPLGQPRRLGGYGLGYYRGYGYGYGGYGYGIALGALAGLALLPFFFW</sequence>
<dbReference type="EMBL" id="BAAADJ010000021">
    <property type="protein sequence ID" value="GAA0330642.1"/>
    <property type="molecule type" value="Genomic_DNA"/>
</dbReference>
<keyword evidence="1" id="KW-0812">Transmembrane</keyword>
<gene>
    <name evidence="2" type="ORF">GCM10008967_21430</name>
</gene>
<keyword evidence="3" id="KW-1185">Reference proteome</keyword>
<accession>A0ABN0WAB3</accession>
<keyword evidence="1" id="KW-1133">Transmembrane helix</keyword>
<evidence type="ECO:0000256" key="1">
    <source>
        <dbReference type="SAM" id="Phobius"/>
    </source>
</evidence>
<protein>
    <submittedName>
        <fullName evidence="2">Uncharacterized protein</fullName>
    </submittedName>
</protein>